<protein>
    <submittedName>
        <fullName evidence="2">Uncharacterized protein</fullName>
    </submittedName>
</protein>
<name>A0A2S6HCK3_9GAMM</name>
<dbReference type="AlphaFoldDB" id="A0A2S6HCK3"/>
<sequence length="44" mass="5414">MDIGTVFKLLGYMLWPFLLVFLYYLFDRKGFKKQLEKFKQDGFK</sequence>
<keyword evidence="1" id="KW-1133">Transmembrane helix</keyword>
<organism evidence="2 3">
    <name type="scientific">Methylobacter tundripaludum</name>
    <dbReference type="NCBI Taxonomy" id="173365"/>
    <lineage>
        <taxon>Bacteria</taxon>
        <taxon>Pseudomonadati</taxon>
        <taxon>Pseudomonadota</taxon>
        <taxon>Gammaproteobacteria</taxon>
        <taxon>Methylococcales</taxon>
        <taxon>Methylococcaceae</taxon>
        <taxon>Methylobacter</taxon>
    </lineage>
</organism>
<reference evidence="2 3" key="1">
    <citation type="submission" date="2018-02" db="EMBL/GenBank/DDBJ databases">
        <title>Subsurface microbial communities from deep shales in Ohio and West Virginia, USA.</title>
        <authorList>
            <person name="Wrighton K."/>
        </authorList>
    </citation>
    <scope>NUCLEOTIDE SEQUENCE [LARGE SCALE GENOMIC DNA]</scope>
    <source>
        <strain evidence="2 3">OWC-DMM</strain>
    </source>
</reference>
<dbReference type="EMBL" id="PTIZ01000006">
    <property type="protein sequence ID" value="PPK75215.1"/>
    <property type="molecule type" value="Genomic_DNA"/>
</dbReference>
<gene>
    <name evidence="2" type="ORF">B0F87_10661</name>
</gene>
<dbReference type="Proteomes" id="UP000240010">
    <property type="component" value="Unassembled WGS sequence"/>
</dbReference>
<keyword evidence="1" id="KW-0472">Membrane</keyword>
<feature type="transmembrane region" description="Helical" evidence="1">
    <location>
        <begin position="6"/>
        <end position="26"/>
    </location>
</feature>
<evidence type="ECO:0000256" key="1">
    <source>
        <dbReference type="SAM" id="Phobius"/>
    </source>
</evidence>
<accession>A0A2S6HCK3</accession>
<evidence type="ECO:0000313" key="2">
    <source>
        <dbReference type="EMBL" id="PPK75215.1"/>
    </source>
</evidence>
<evidence type="ECO:0000313" key="3">
    <source>
        <dbReference type="Proteomes" id="UP000240010"/>
    </source>
</evidence>
<proteinExistence type="predicted"/>
<comment type="caution">
    <text evidence="2">The sequence shown here is derived from an EMBL/GenBank/DDBJ whole genome shotgun (WGS) entry which is preliminary data.</text>
</comment>
<dbReference type="RefSeq" id="WP_006889666.1">
    <property type="nucleotide sequence ID" value="NZ_PTIZ01000006.1"/>
</dbReference>
<keyword evidence="1" id="KW-0812">Transmembrane</keyword>